<gene>
    <name evidence="3" type="ORF">ROH8110_02709</name>
</gene>
<sequence>MMKQLAVAAAALLASAAIAAADPVLGTWQTEVDDGAFAHVKMQPCGQKICGTIARTFRDGGEYQSDTIGKMLVRNMEPVGEGHYEGKVWRPSNDKIYIGKIDLEGNSLNLRGCVAGGLICAKQTWKRVQ</sequence>
<keyword evidence="1" id="KW-0732">Signal</keyword>
<organism evidence="3 4">
    <name type="scientific">Roseovarius halotolerans</name>
    <dbReference type="NCBI Taxonomy" id="505353"/>
    <lineage>
        <taxon>Bacteria</taxon>
        <taxon>Pseudomonadati</taxon>
        <taxon>Pseudomonadota</taxon>
        <taxon>Alphaproteobacteria</taxon>
        <taxon>Rhodobacterales</taxon>
        <taxon>Roseobacteraceae</taxon>
        <taxon>Roseovarius</taxon>
    </lineage>
</organism>
<proteinExistence type="predicted"/>
<feature type="domain" description="DUF2147" evidence="2">
    <location>
        <begin position="26"/>
        <end position="127"/>
    </location>
</feature>
<keyword evidence="4" id="KW-1185">Reference proteome</keyword>
<evidence type="ECO:0000313" key="3">
    <source>
        <dbReference type="EMBL" id="SLN49863.1"/>
    </source>
</evidence>
<dbReference type="PANTHER" id="PTHR36919">
    <property type="entry name" value="BLR1215 PROTEIN"/>
    <property type="match status" value="1"/>
</dbReference>
<dbReference type="EMBL" id="FWFU01000003">
    <property type="protein sequence ID" value="SLN49863.1"/>
    <property type="molecule type" value="Genomic_DNA"/>
</dbReference>
<dbReference type="Proteomes" id="UP000193207">
    <property type="component" value="Unassembled WGS sequence"/>
</dbReference>
<dbReference type="Gene3D" id="2.40.128.520">
    <property type="match status" value="1"/>
</dbReference>
<feature type="signal peptide" evidence="1">
    <location>
        <begin position="1"/>
        <end position="19"/>
    </location>
</feature>
<protein>
    <recommendedName>
        <fullName evidence="2">DUF2147 domain-containing protein</fullName>
    </recommendedName>
</protein>
<dbReference type="PANTHER" id="PTHR36919:SF2">
    <property type="entry name" value="BLL6627 PROTEIN"/>
    <property type="match status" value="1"/>
</dbReference>
<evidence type="ECO:0000259" key="2">
    <source>
        <dbReference type="Pfam" id="PF09917"/>
    </source>
</evidence>
<evidence type="ECO:0000313" key="4">
    <source>
        <dbReference type="Proteomes" id="UP000193207"/>
    </source>
</evidence>
<reference evidence="3 4" key="1">
    <citation type="submission" date="2017-03" db="EMBL/GenBank/DDBJ databases">
        <authorList>
            <person name="Afonso C.L."/>
            <person name="Miller P.J."/>
            <person name="Scott M.A."/>
            <person name="Spackman E."/>
            <person name="Goraichik I."/>
            <person name="Dimitrov K.M."/>
            <person name="Suarez D.L."/>
            <person name="Swayne D.E."/>
        </authorList>
    </citation>
    <scope>NUCLEOTIDE SEQUENCE [LARGE SCALE GENOMIC DNA]</scope>
    <source>
        <strain evidence="3 4">CECT 8110</strain>
    </source>
</reference>
<evidence type="ECO:0000256" key="1">
    <source>
        <dbReference type="SAM" id="SignalP"/>
    </source>
</evidence>
<name>A0A1X6ZFZ3_9RHOB</name>
<dbReference type="InterPro" id="IPR019223">
    <property type="entry name" value="DUF2147"/>
</dbReference>
<feature type="chain" id="PRO_5010883727" description="DUF2147 domain-containing protein" evidence="1">
    <location>
        <begin position="20"/>
        <end position="129"/>
    </location>
</feature>
<dbReference type="AlphaFoldDB" id="A0A1X6ZFZ3"/>
<accession>A0A1X6ZFZ3</accession>
<dbReference type="Pfam" id="PF09917">
    <property type="entry name" value="DUF2147"/>
    <property type="match status" value="1"/>
</dbReference>